<keyword evidence="2" id="KW-0472">Membrane</keyword>
<evidence type="ECO:0000256" key="1">
    <source>
        <dbReference type="SAM" id="MobiDB-lite"/>
    </source>
</evidence>
<dbReference type="EMBL" id="JAUKUD010000007">
    <property type="protein sequence ID" value="KAK0738531.1"/>
    <property type="molecule type" value="Genomic_DNA"/>
</dbReference>
<organism evidence="3 4">
    <name type="scientific">Schizothecium vesticola</name>
    <dbReference type="NCBI Taxonomy" id="314040"/>
    <lineage>
        <taxon>Eukaryota</taxon>
        <taxon>Fungi</taxon>
        <taxon>Dikarya</taxon>
        <taxon>Ascomycota</taxon>
        <taxon>Pezizomycotina</taxon>
        <taxon>Sordariomycetes</taxon>
        <taxon>Sordariomycetidae</taxon>
        <taxon>Sordariales</taxon>
        <taxon>Schizotheciaceae</taxon>
        <taxon>Schizothecium</taxon>
    </lineage>
</organism>
<feature type="region of interest" description="Disordered" evidence="1">
    <location>
        <begin position="129"/>
        <end position="148"/>
    </location>
</feature>
<evidence type="ECO:0000256" key="2">
    <source>
        <dbReference type="SAM" id="Phobius"/>
    </source>
</evidence>
<evidence type="ECO:0000313" key="3">
    <source>
        <dbReference type="EMBL" id="KAK0738531.1"/>
    </source>
</evidence>
<reference evidence="3" key="1">
    <citation type="submission" date="2023-06" db="EMBL/GenBank/DDBJ databases">
        <title>Genome-scale phylogeny and comparative genomics of the fungal order Sordariales.</title>
        <authorList>
            <consortium name="Lawrence Berkeley National Laboratory"/>
            <person name="Hensen N."/>
            <person name="Bonometti L."/>
            <person name="Westerberg I."/>
            <person name="Brannstrom I.O."/>
            <person name="Guillou S."/>
            <person name="Cros-Aarteil S."/>
            <person name="Calhoun S."/>
            <person name="Haridas S."/>
            <person name="Kuo A."/>
            <person name="Mondo S."/>
            <person name="Pangilinan J."/>
            <person name="Riley R."/>
            <person name="LaButti K."/>
            <person name="Andreopoulos B."/>
            <person name="Lipzen A."/>
            <person name="Chen C."/>
            <person name="Yanf M."/>
            <person name="Daum C."/>
            <person name="Ng V."/>
            <person name="Clum A."/>
            <person name="Steindorff A."/>
            <person name="Ohm R."/>
            <person name="Martin F."/>
            <person name="Silar P."/>
            <person name="Natvig D."/>
            <person name="Lalanne C."/>
            <person name="Gautier V."/>
            <person name="Ament-velasquez S.L."/>
            <person name="Kruys A."/>
            <person name="Hutchinson M.I."/>
            <person name="Powell A.J."/>
            <person name="Barry K."/>
            <person name="Miller A.N."/>
            <person name="Grigoriev I.V."/>
            <person name="Debuchy R."/>
            <person name="Gladieux P."/>
            <person name="Thoren M.H."/>
            <person name="Johannesson H."/>
        </authorList>
    </citation>
    <scope>NUCLEOTIDE SEQUENCE</scope>
    <source>
        <strain evidence="3">SMH3187-1</strain>
    </source>
</reference>
<protein>
    <submittedName>
        <fullName evidence="3">Uncharacterized protein</fullName>
    </submittedName>
</protein>
<keyword evidence="2" id="KW-1133">Transmembrane helix</keyword>
<proteinExistence type="predicted"/>
<keyword evidence="2" id="KW-0812">Transmembrane</keyword>
<sequence>MAGLPDRSGQGIELSSRQSEDPGLHVYTPSTATTATPGGFYPHPEDNKNLPWEKSSYTHQQPHNPHFYDHRPLIPPPPDNPLPPFPPGTETNPEPRILGLKRRLFFILLAALVVVLVIGIATGVGVGVAVNGKDSPKTTPTPTTTPSPTRLFPAPLATATTSPNDLIQCPSANLTLYASRADLAKRFLVLCGRDYHSSEGTLDILSRDAETMAQCIDYCATTRDKVRDLLQLGSHPVEVHIWATSTMSRG</sequence>
<dbReference type="AlphaFoldDB" id="A0AA40EHN3"/>
<dbReference type="Proteomes" id="UP001172155">
    <property type="component" value="Unassembled WGS sequence"/>
</dbReference>
<keyword evidence="4" id="KW-1185">Reference proteome</keyword>
<accession>A0AA40EHN3</accession>
<feature type="compositionally biased region" description="Pro residues" evidence="1">
    <location>
        <begin position="73"/>
        <end position="87"/>
    </location>
</feature>
<gene>
    <name evidence="3" type="ORF">B0T18DRAFT_394802</name>
</gene>
<feature type="compositionally biased region" description="Low complexity" evidence="1">
    <location>
        <begin position="137"/>
        <end position="148"/>
    </location>
</feature>
<comment type="caution">
    <text evidence="3">The sequence shown here is derived from an EMBL/GenBank/DDBJ whole genome shotgun (WGS) entry which is preliminary data.</text>
</comment>
<feature type="region of interest" description="Disordered" evidence="1">
    <location>
        <begin position="1"/>
        <end position="94"/>
    </location>
</feature>
<feature type="compositionally biased region" description="Low complexity" evidence="1">
    <location>
        <begin position="28"/>
        <end position="39"/>
    </location>
</feature>
<name>A0AA40EHN3_9PEZI</name>
<feature type="transmembrane region" description="Helical" evidence="2">
    <location>
        <begin position="104"/>
        <end position="130"/>
    </location>
</feature>
<evidence type="ECO:0000313" key="4">
    <source>
        <dbReference type="Proteomes" id="UP001172155"/>
    </source>
</evidence>